<dbReference type="NCBIfam" id="NF006192">
    <property type="entry name" value="PRK08324.1-6"/>
    <property type="match status" value="1"/>
</dbReference>
<comment type="similarity">
    <text evidence="1">Belongs to the short-chain dehydrogenases/reductases (SDR) family.</text>
</comment>
<dbReference type="InterPro" id="IPR001303">
    <property type="entry name" value="Aldolase_II/adducin_N"/>
</dbReference>
<dbReference type="PANTHER" id="PTHR43669">
    <property type="entry name" value="5-KETO-D-GLUCONATE 5-REDUCTASE"/>
    <property type="match status" value="1"/>
</dbReference>
<accession>A0A1T4THD1</accession>
<dbReference type="InterPro" id="IPR002347">
    <property type="entry name" value="SDR_fam"/>
</dbReference>
<dbReference type="Gene3D" id="3.40.50.720">
    <property type="entry name" value="NAD(P)-binding Rossmann-like Domain"/>
    <property type="match status" value="1"/>
</dbReference>
<dbReference type="PRINTS" id="PR00081">
    <property type="entry name" value="GDHRDH"/>
</dbReference>
<evidence type="ECO:0000256" key="1">
    <source>
        <dbReference type="ARBA" id="ARBA00006484"/>
    </source>
</evidence>
<dbReference type="SUPFAM" id="SSF53639">
    <property type="entry name" value="AraD/HMP-PK domain-like"/>
    <property type="match status" value="1"/>
</dbReference>
<dbReference type="GO" id="GO:0016491">
    <property type="term" value="F:oxidoreductase activity"/>
    <property type="evidence" value="ECO:0007669"/>
    <property type="project" value="UniProtKB-KW"/>
</dbReference>
<feature type="domain" description="Class II aldolase/adducin N-terminal" evidence="3">
    <location>
        <begin position="40"/>
        <end position="239"/>
    </location>
</feature>
<dbReference type="Proteomes" id="UP000190092">
    <property type="component" value="Unassembled WGS sequence"/>
</dbReference>
<proteinExistence type="inferred from homology"/>
<dbReference type="PANTHER" id="PTHR43669:SF3">
    <property type="entry name" value="ALCOHOL DEHYDROGENASE, PUTATIVE (AFU_ORTHOLOGUE AFUA_3G03445)-RELATED"/>
    <property type="match status" value="1"/>
</dbReference>
<dbReference type="Pfam" id="PF00596">
    <property type="entry name" value="Aldolase_II"/>
    <property type="match status" value="1"/>
</dbReference>
<keyword evidence="5" id="KW-1185">Reference proteome</keyword>
<dbReference type="SUPFAM" id="SSF51735">
    <property type="entry name" value="NAD(P)-binding Rossmann-fold domains"/>
    <property type="match status" value="1"/>
</dbReference>
<dbReference type="SMART" id="SM01007">
    <property type="entry name" value="Aldolase_II"/>
    <property type="match status" value="1"/>
</dbReference>
<dbReference type="EMBL" id="FUWJ01000018">
    <property type="protein sequence ID" value="SKA39876.1"/>
    <property type="molecule type" value="Genomic_DNA"/>
</dbReference>
<dbReference type="InterPro" id="IPR036409">
    <property type="entry name" value="Aldolase_II/adducin_N_sf"/>
</dbReference>
<evidence type="ECO:0000313" key="4">
    <source>
        <dbReference type="EMBL" id="SKA39876.1"/>
    </source>
</evidence>
<reference evidence="5" key="1">
    <citation type="submission" date="2017-02" db="EMBL/GenBank/DDBJ databases">
        <authorList>
            <person name="Varghese N."/>
            <person name="Submissions S."/>
        </authorList>
    </citation>
    <scope>NUCLEOTIDE SEQUENCE [LARGE SCALE GENOMIC DNA]</scope>
    <source>
        <strain evidence="5">ATCC 27094</strain>
    </source>
</reference>
<evidence type="ECO:0000256" key="2">
    <source>
        <dbReference type="ARBA" id="ARBA00023002"/>
    </source>
</evidence>
<organism evidence="4 5">
    <name type="scientific">Enhydrobacter aerosaccus</name>
    <dbReference type="NCBI Taxonomy" id="225324"/>
    <lineage>
        <taxon>Bacteria</taxon>
        <taxon>Pseudomonadati</taxon>
        <taxon>Pseudomonadota</taxon>
        <taxon>Alphaproteobacteria</taxon>
        <taxon>Hyphomicrobiales</taxon>
        <taxon>Enhydrobacter</taxon>
    </lineage>
</organism>
<dbReference type="InterPro" id="IPR036291">
    <property type="entry name" value="NAD(P)-bd_dom_sf"/>
</dbReference>
<evidence type="ECO:0000259" key="3">
    <source>
        <dbReference type="SMART" id="SM01007"/>
    </source>
</evidence>
<evidence type="ECO:0000313" key="5">
    <source>
        <dbReference type="Proteomes" id="UP000190092"/>
    </source>
</evidence>
<dbReference type="STRING" id="225324.SAMN02745126_06271"/>
<dbReference type="Pfam" id="PF13561">
    <property type="entry name" value="adh_short_C2"/>
    <property type="match status" value="1"/>
</dbReference>
<name>A0A1T4THD1_9HYPH</name>
<keyword evidence="2" id="KW-0560">Oxidoreductase</keyword>
<dbReference type="AlphaFoldDB" id="A0A1T4THD1"/>
<sequence length="691" mass="73220">MQTSSPKGKTERMKNLWSDSDAQAAIAHHAAKGIGEDLALRVYTTRLLGGEPRLVLHGGGNTSVKTKVPDITGAPVEVLCVKGSGWDMGTIEAPGLPAVRLAPLKELHGLQALSDEDMVNVQRSNLLDSKAPNPSVETLLHAFLPHKFIDHTHSNAVLALTDQPDGEELARDVYGKRAALVPYVMPGFALAKKTSEIAKAHPDVEGLILLKHGIFSMGATAEEAYGRMIELVTLAEQRLAKATRKIFPGAALPATPARAADVAPILRGLLSIPARSGGREAAQRFVFEFRTSPEILAYVNGKEVARYSQQGPVTPDHAIRTKPTPLVVPAPEAGKLDVFKAAAKEAFDKYAADYHAYFLRHNGTQVVARKELDPVPRVVLVPGVGLFGLGNSAKDAKIAADLAETTVAVIADAERLGTFNSIPWPDIFDIEYWSLEQAKLGAAAEKPLARRIAVVTGGASGIGAATAQALARDGAEVAVLDRDVSKVKGFLAIACDVTNADQVRAAFDRIAATYGGVDVVVSNAGAAWQGKIGTVEEKVLRDSFELNFWAHQAVAQNAVRIMRAQGLGGCLLFNTSKQAVNPGPDFGPYGLPKAATLFLSRQYALDHGADGIRSNAVNADRIRSGLLTDDMIAQRSKARGLSEADYMGGNLLGLEVTADDVAQAFLTLAKAYKTTGAVVTVDGGNIAAALR</sequence>
<gene>
    <name evidence="4" type="ORF">SAMN02745126_06271</name>
</gene>
<dbReference type="Gene3D" id="3.40.225.10">
    <property type="entry name" value="Class II aldolase/adducin N-terminal domain"/>
    <property type="match status" value="1"/>
</dbReference>
<protein>
    <submittedName>
        <fullName evidence="4">Rhamnose utilisation protein RhaD, predicted bifunctional aldolase and dehydrogenase</fullName>
    </submittedName>
</protein>